<dbReference type="AlphaFoldDB" id="A0A380BA33"/>
<organism evidence="3 4">
    <name type="scientific">Sphingobacterium spiritivorum</name>
    <name type="common">Flavobacterium spiritivorum</name>
    <dbReference type="NCBI Taxonomy" id="258"/>
    <lineage>
        <taxon>Bacteria</taxon>
        <taxon>Pseudomonadati</taxon>
        <taxon>Bacteroidota</taxon>
        <taxon>Sphingobacteriia</taxon>
        <taxon>Sphingobacteriales</taxon>
        <taxon>Sphingobacteriaceae</taxon>
        <taxon>Sphingobacterium</taxon>
    </lineage>
</organism>
<feature type="signal peptide" evidence="2">
    <location>
        <begin position="1"/>
        <end position="21"/>
    </location>
</feature>
<protein>
    <recommendedName>
        <fullName evidence="5">DUF4292 domain-containing protein</fullName>
    </recommendedName>
</protein>
<evidence type="ECO:0000313" key="3">
    <source>
        <dbReference type="EMBL" id="SUI97856.1"/>
    </source>
</evidence>
<sequence length="281" mass="30572">MKALKYFSVALCTLFILNSCSTTYLTTIDSQSLSKDEKSGKFVFENDTIKIEYGFNGQNTSVHTRITNKLGVPIAVDLGSSALVVNGQAISYLGNDVKLNARLNAGSWTSGYDLGNGHSVDYSSLSGNVNGSATLPKSMLFVPPHSYIENNFLSLRRQFGSLYNKPLSQKVNITTIDGNLMPARFDSFSVDATPMNMESYLTFAIVDKVNNKVETKTTTQKFYVSRLMTIKGVSQLNIPEIFMRRNDVATSGDKSGGNQSVLGGSPANDKQPTTAVTSSFE</sequence>
<dbReference type="EMBL" id="UGYW01000001">
    <property type="protein sequence ID" value="SUI97856.1"/>
    <property type="molecule type" value="Genomic_DNA"/>
</dbReference>
<accession>A0A380BA33</accession>
<gene>
    <name evidence="3" type="ORF">NCTC11388_00469</name>
</gene>
<name>A0A380BA33_SPHSI</name>
<dbReference type="Proteomes" id="UP000254893">
    <property type="component" value="Unassembled WGS sequence"/>
</dbReference>
<evidence type="ECO:0000256" key="1">
    <source>
        <dbReference type="SAM" id="MobiDB-lite"/>
    </source>
</evidence>
<reference evidence="3 4" key="1">
    <citation type="submission" date="2018-06" db="EMBL/GenBank/DDBJ databases">
        <authorList>
            <consortium name="Pathogen Informatics"/>
            <person name="Doyle S."/>
        </authorList>
    </citation>
    <scope>NUCLEOTIDE SEQUENCE [LARGE SCALE GENOMIC DNA]</scope>
    <source>
        <strain evidence="3 4">NCTC11388</strain>
    </source>
</reference>
<evidence type="ECO:0000256" key="2">
    <source>
        <dbReference type="SAM" id="SignalP"/>
    </source>
</evidence>
<evidence type="ECO:0008006" key="5">
    <source>
        <dbReference type="Google" id="ProtNLM"/>
    </source>
</evidence>
<keyword evidence="2" id="KW-0732">Signal</keyword>
<feature type="chain" id="PRO_5016690890" description="DUF4292 domain-containing protein" evidence="2">
    <location>
        <begin position="22"/>
        <end position="281"/>
    </location>
</feature>
<dbReference type="RefSeq" id="WP_115168923.1">
    <property type="nucleotide sequence ID" value="NZ_UGYW01000001.1"/>
</dbReference>
<feature type="region of interest" description="Disordered" evidence="1">
    <location>
        <begin position="249"/>
        <end position="281"/>
    </location>
</feature>
<evidence type="ECO:0000313" key="4">
    <source>
        <dbReference type="Proteomes" id="UP000254893"/>
    </source>
</evidence>
<proteinExistence type="predicted"/>